<evidence type="ECO:0000256" key="1">
    <source>
        <dbReference type="ARBA" id="ARBA00001526"/>
    </source>
</evidence>
<dbReference type="Pfam" id="PF13354">
    <property type="entry name" value="Beta-lactamase2"/>
    <property type="match status" value="1"/>
</dbReference>
<evidence type="ECO:0000256" key="2">
    <source>
        <dbReference type="ARBA" id="ARBA00009009"/>
    </source>
</evidence>
<evidence type="ECO:0000256" key="3">
    <source>
        <dbReference type="ARBA" id="ARBA00012865"/>
    </source>
</evidence>
<dbReference type="RefSeq" id="WP_345245822.1">
    <property type="nucleotide sequence ID" value="NZ_BAABFO010000001.1"/>
</dbReference>
<dbReference type="SUPFAM" id="SSF56601">
    <property type="entry name" value="beta-lactamase/transpeptidase-like"/>
    <property type="match status" value="1"/>
</dbReference>
<feature type="domain" description="Beta-lactamase class A catalytic" evidence="5">
    <location>
        <begin position="48"/>
        <end position="318"/>
    </location>
</feature>
<organism evidence="6 7">
    <name type="scientific">Pigmentiphaga soli</name>
    <dbReference type="NCBI Taxonomy" id="1007095"/>
    <lineage>
        <taxon>Bacteria</taxon>
        <taxon>Pseudomonadati</taxon>
        <taxon>Pseudomonadota</taxon>
        <taxon>Betaproteobacteria</taxon>
        <taxon>Burkholderiales</taxon>
        <taxon>Alcaligenaceae</taxon>
        <taxon>Pigmentiphaga</taxon>
    </lineage>
</organism>
<keyword evidence="7" id="KW-1185">Reference proteome</keyword>
<evidence type="ECO:0000259" key="5">
    <source>
        <dbReference type="Pfam" id="PF13354"/>
    </source>
</evidence>
<evidence type="ECO:0000256" key="4">
    <source>
        <dbReference type="SAM" id="SignalP"/>
    </source>
</evidence>
<dbReference type="Proteomes" id="UP001501671">
    <property type="component" value="Unassembled WGS sequence"/>
</dbReference>
<reference evidence="7" key="1">
    <citation type="journal article" date="2019" name="Int. J. Syst. Evol. Microbiol.">
        <title>The Global Catalogue of Microorganisms (GCM) 10K type strain sequencing project: providing services to taxonomists for standard genome sequencing and annotation.</title>
        <authorList>
            <consortium name="The Broad Institute Genomics Platform"/>
            <consortium name="The Broad Institute Genome Sequencing Center for Infectious Disease"/>
            <person name="Wu L."/>
            <person name="Ma J."/>
        </authorList>
    </citation>
    <scope>NUCLEOTIDE SEQUENCE [LARGE SCALE GENOMIC DNA]</scope>
    <source>
        <strain evidence="7">JCM 17666</strain>
    </source>
</reference>
<keyword evidence="4" id="KW-0732">Signal</keyword>
<dbReference type="PANTHER" id="PTHR35333">
    <property type="entry name" value="BETA-LACTAMASE"/>
    <property type="match status" value="1"/>
</dbReference>
<evidence type="ECO:0000313" key="6">
    <source>
        <dbReference type="EMBL" id="GAA4323415.1"/>
    </source>
</evidence>
<dbReference type="EMBL" id="BAABFO010000001">
    <property type="protein sequence ID" value="GAA4323415.1"/>
    <property type="molecule type" value="Genomic_DNA"/>
</dbReference>
<dbReference type="InterPro" id="IPR045155">
    <property type="entry name" value="Beta-lactam_cat"/>
</dbReference>
<comment type="caution">
    <text evidence="6">The sequence shown here is derived from an EMBL/GenBank/DDBJ whole genome shotgun (WGS) entry which is preliminary data.</text>
</comment>
<name>A0ABP8GFY7_9BURK</name>
<protein>
    <recommendedName>
        <fullName evidence="3">beta-lactamase</fullName>
        <ecNumber evidence="3">3.5.2.6</ecNumber>
    </recommendedName>
</protein>
<accession>A0ABP8GFY7</accession>
<dbReference type="Gene3D" id="3.40.710.10">
    <property type="entry name" value="DD-peptidase/beta-lactamase superfamily"/>
    <property type="match status" value="1"/>
</dbReference>
<feature type="signal peptide" evidence="4">
    <location>
        <begin position="1"/>
        <end position="25"/>
    </location>
</feature>
<gene>
    <name evidence="6" type="ORF">GCM10023144_04240</name>
</gene>
<evidence type="ECO:0000313" key="7">
    <source>
        <dbReference type="Proteomes" id="UP001501671"/>
    </source>
</evidence>
<sequence length="358" mass="40115">MDTPNRPCLLLLCSLALLAASPARAADWTDALEERIAQIDRDSPGQIGVYVKRLEDGKRMAYQSGRMWYLGSSEKVPIALAVLQEVEDGRHRLDEKATLQDGDRVDGSGKLVWQETGTRYSVDELLENMLMQSDNTAANMLVRVIGEDTLNRRARDYLGRRGFRQLTSLAEVRYAVYSELHPDARKLSNLDLVKLAAAPIGPQRVAAFLRMTSLERDELRVPTLDEAYGRYYARELNSATLEAYGDMLEQLVRGKLVSADHMRLLYGYMKYDSYDAYRLEAGLPRTVRFIHKTGTQYRRACHMGVIDPQRGEHGAIVVAACAQDLDEATQAGRTFERVGRAIAQALLNGGDNDGRGDR</sequence>
<comment type="similarity">
    <text evidence="2">Belongs to the class-A beta-lactamase family.</text>
</comment>
<dbReference type="InterPro" id="IPR000871">
    <property type="entry name" value="Beta-lactam_class-A"/>
</dbReference>
<dbReference type="InterPro" id="IPR012338">
    <property type="entry name" value="Beta-lactam/transpept-like"/>
</dbReference>
<comment type="catalytic activity">
    <reaction evidence="1">
        <text>a beta-lactam + H2O = a substituted beta-amino acid</text>
        <dbReference type="Rhea" id="RHEA:20401"/>
        <dbReference type="ChEBI" id="CHEBI:15377"/>
        <dbReference type="ChEBI" id="CHEBI:35627"/>
        <dbReference type="ChEBI" id="CHEBI:140347"/>
        <dbReference type="EC" id="3.5.2.6"/>
    </reaction>
</comment>
<proteinExistence type="inferred from homology"/>
<dbReference type="PANTHER" id="PTHR35333:SF3">
    <property type="entry name" value="BETA-LACTAMASE-TYPE TRANSPEPTIDASE FOLD CONTAINING PROTEIN"/>
    <property type="match status" value="1"/>
</dbReference>
<feature type="chain" id="PRO_5047240987" description="beta-lactamase" evidence="4">
    <location>
        <begin position="26"/>
        <end position="358"/>
    </location>
</feature>
<dbReference type="EC" id="3.5.2.6" evidence="3"/>